<dbReference type="InterPro" id="IPR044666">
    <property type="entry name" value="Cyclophilin_A-like"/>
</dbReference>
<sequence>MGGRHGLLVTGVVLLTLAACGTIPANDPLRPSTAAGASTPAETSAPTPATSAGSPAATGTEQCEYEPSGDVATSVRPPSPTGVATSGTIGYDLTMTEGTVRITLDPVRAPCTVHSFVSLAEQGFFDETRCHRLVDSGIFLFQCGDPTGSGSGGPGYTFADELDGSESYTKGVIAMANAGANTNGSQFFLVFRDSTSLDQKPDYTIFGKVDPSGIPVLERMAAEGQDGTDPAGGGRPNNPSEILEVTPAGR</sequence>
<comment type="similarity">
    <text evidence="2">Belongs to the cyclophilin-type PPIase family.</text>
</comment>
<dbReference type="PROSITE" id="PS51257">
    <property type="entry name" value="PROKAR_LIPOPROTEIN"/>
    <property type="match status" value="1"/>
</dbReference>
<keyword evidence="2" id="KW-0413">Isomerase</keyword>
<evidence type="ECO:0000256" key="2">
    <source>
        <dbReference type="RuleBase" id="RU363019"/>
    </source>
</evidence>
<dbReference type="CDD" id="cd00317">
    <property type="entry name" value="cyclophilin"/>
    <property type="match status" value="1"/>
</dbReference>
<dbReference type="Proteomes" id="UP001500051">
    <property type="component" value="Unassembled WGS sequence"/>
</dbReference>
<evidence type="ECO:0000313" key="5">
    <source>
        <dbReference type="EMBL" id="GAA3714955.1"/>
    </source>
</evidence>
<dbReference type="PANTHER" id="PTHR45625">
    <property type="entry name" value="PEPTIDYL-PROLYL CIS-TRANS ISOMERASE-RELATED"/>
    <property type="match status" value="1"/>
</dbReference>
<keyword evidence="6" id="KW-1185">Reference proteome</keyword>
<dbReference type="PANTHER" id="PTHR45625:SF3">
    <property type="entry name" value="PEPTIDYL-PROLYL CIS-TRANS ISOMERASE B-RELATED"/>
    <property type="match status" value="1"/>
</dbReference>
<feature type="region of interest" description="Disordered" evidence="3">
    <location>
        <begin position="221"/>
        <end position="250"/>
    </location>
</feature>
<name>A0ABP7E8Z2_9ACTN</name>
<comment type="caution">
    <text evidence="5">The sequence shown here is derived from an EMBL/GenBank/DDBJ whole genome shotgun (WGS) entry which is preliminary data.</text>
</comment>
<dbReference type="EMBL" id="BAAAYX010000020">
    <property type="protein sequence ID" value="GAA3714955.1"/>
    <property type="molecule type" value="Genomic_DNA"/>
</dbReference>
<protein>
    <recommendedName>
        <fullName evidence="2">Peptidyl-prolyl cis-trans isomerase</fullName>
        <shortName evidence="2">PPIase</shortName>
        <ecNumber evidence="2">5.2.1.8</ecNumber>
    </recommendedName>
</protein>
<dbReference type="PRINTS" id="PR00153">
    <property type="entry name" value="CSAPPISMRASE"/>
</dbReference>
<accession>A0ABP7E8Z2</accession>
<feature type="region of interest" description="Disordered" evidence="3">
    <location>
        <begin position="26"/>
        <end position="87"/>
    </location>
</feature>
<dbReference type="InterPro" id="IPR002130">
    <property type="entry name" value="Cyclophilin-type_PPIase_dom"/>
</dbReference>
<gene>
    <name evidence="5" type="ORF">GCM10022204_37790</name>
</gene>
<dbReference type="RefSeq" id="WP_344814013.1">
    <property type="nucleotide sequence ID" value="NZ_BAAAYX010000020.1"/>
</dbReference>
<evidence type="ECO:0000313" key="6">
    <source>
        <dbReference type="Proteomes" id="UP001500051"/>
    </source>
</evidence>
<evidence type="ECO:0000256" key="3">
    <source>
        <dbReference type="SAM" id="MobiDB-lite"/>
    </source>
</evidence>
<feature type="domain" description="PPIase cyclophilin-type" evidence="4">
    <location>
        <begin position="98"/>
        <end position="247"/>
    </location>
</feature>
<dbReference type="InterPro" id="IPR029000">
    <property type="entry name" value="Cyclophilin-like_dom_sf"/>
</dbReference>
<organism evidence="5 6">
    <name type="scientific">Microlunatus aurantiacus</name>
    <dbReference type="NCBI Taxonomy" id="446786"/>
    <lineage>
        <taxon>Bacteria</taxon>
        <taxon>Bacillati</taxon>
        <taxon>Actinomycetota</taxon>
        <taxon>Actinomycetes</taxon>
        <taxon>Propionibacteriales</taxon>
        <taxon>Propionibacteriaceae</taxon>
        <taxon>Microlunatus</taxon>
    </lineage>
</organism>
<keyword evidence="2" id="KW-0697">Rotamase</keyword>
<evidence type="ECO:0000259" key="4">
    <source>
        <dbReference type="PROSITE" id="PS50072"/>
    </source>
</evidence>
<dbReference type="SUPFAM" id="SSF50891">
    <property type="entry name" value="Cyclophilin-like"/>
    <property type="match status" value="1"/>
</dbReference>
<comment type="function">
    <text evidence="1 2">PPIases accelerate the folding of proteins. It catalyzes the cis-trans isomerization of proline imidic peptide bonds in oligopeptides.</text>
</comment>
<evidence type="ECO:0000256" key="1">
    <source>
        <dbReference type="ARBA" id="ARBA00002388"/>
    </source>
</evidence>
<feature type="compositionally biased region" description="Low complexity" evidence="3">
    <location>
        <begin position="31"/>
        <end position="61"/>
    </location>
</feature>
<comment type="catalytic activity">
    <reaction evidence="2">
        <text>[protein]-peptidylproline (omega=180) = [protein]-peptidylproline (omega=0)</text>
        <dbReference type="Rhea" id="RHEA:16237"/>
        <dbReference type="Rhea" id="RHEA-COMP:10747"/>
        <dbReference type="Rhea" id="RHEA-COMP:10748"/>
        <dbReference type="ChEBI" id="CHEBI:83833"/>
        <dbReference type="ChEBI" id="CHEBI:83834"/>
        <dbReference type="EC" id="5.2.1.8"/>
    </reaction>
</comment>
<dbReference type="EC" id="5.2.1.8" evidence="2"/>
<dbReference type="Gene3D" id="2.40.100.10">
    <property type="entry name" value="Cyclophilin-like"/>
    <property type="match status" value="1"/>
</dbReference>
<dbReference type="Pfam" id="PF00160">
    <property type="entry name" value="Pro_isomerase"/>
    <property type="match status" value="1"/>
</dbReference>
<dbReference type="PROSITE" id="PS50072">
    <property type="entry name" value="CSA_PPIASE_2"/>
    <property type="match status" value="1"/>
</dbReference>
<reference evidence="6" key="1">
    <citation type="journal article" date="2019" name="Int. J. Syst. Evol. Microbiol.">
        <title>The Global Catalogue of Microorganisms (GCM) 10K type strain sequencing project: providing services to taxonomists for standard genome sequencing and annotation.</title>
        <authorList>
            <consortium name="The Broad Institute Genomics Platform"/>
            <consortium name="The Broad Institute Genome Sequencing Center for Infectious Disease"/>
            <person name="Wu L."/>
            <person name="Ma J."/>
        </authorList>
    </citation>
    <scope>NUCLEOTIDE SEQUENCE [LARGE SCALE GENOMIC DNA]</scope>
    <source>
        <strain evidence="6">JCM 16548</strain>
    </source>
</reference>
<proteinExistence type="inferred from homology"/>